<feature type="compositionally biased region" description="Polar residues" evidence="1">
    <location>
        <begin position="195"/>
        <end position="205"/>
    </location>
</feature>
<sequence length="357" mass="39641">MATTSRKQKLPPPPPRTVQTRSRNKESHPGKPDLPQARRPSSLVQAEKAAKAKDQAIREANENNRMQAVADIEDSQDKEDAEADYHANHPPPANLPPRTQRSVAKLSSTNISSTIEECLPVESEDTGDDEYEPEGSDEEVDELAEEDIEEVGEHQILAKKTSRRKKMRRSDVMAVRTFSTSQVTHGKRKEPERGFSTSQGDQTTSKKVKPLGMGGLLRNWEPSVLIPSVPSRGPSRASSKASNPPDSSDAGELSDAVGVHQSIFADEDDNVERQNLTMGSNVELTWDEPVPYVRNTHVEKQLPIRDLESTNESAADQELEITATGVRKPNVSVTNAFEIPGRQLRRHVYSLESQRRF</sequence>
<feature type="region of interest" description="Disordered" evidence="1">
    <location>
        <begin position="1"/>
        <end position="259"/>
    </location>
</feature>
<feature type="compositionally biased region" description="Acidic residues" evidence="1">
    <location>
        <begin position="71"/>
        <end position="82"/>
    </location>
</feature>
<proteinExistence type="predicted"/>
<feature type="compositionally biased region" description="Polar residues" evidence="1">
    <location>
        <begin position="99"/>
        <end position="115"/>
    </location>
</feature>
<protein>
    <submittedName>
        <fullName evidence="2">Uncharacterized protein</fullName>
    </submittedName>
</protein>
<reference evidence="2 3" key="1">
    <citation type="submission" date="2018-02" db="EMBL/GenBank/DDBJ databases">
        <title>Genome sequence of the basidiomycete white-rot fungus Phlebia centrifuga.</title>
        <authorList>
            <person name="Granchi Z."/>
            <person name="Peng M."/>
            <person name="de Vries R.P."/>
            <person name="Hilden K."/>
            <person name="Makela M.R."/>
            <person name="Grigoriev I."/>
            <person name="Riley R."/>
        </authorList>
    </citation>
    <scope>NUCLEOTIDE SEQUENCE [LARGE SCALE GENOMIC DNA]</scope>
    <source>
        <strain evidence="2 3">FBCC195</strain>
    </source>
</reference>
<keyword evidence="3" id="KW-1185">Reference proteome</keyword>
<accession>A0A2R6NID9</accession>
<comment type="caution">
    <text evidence="2">The sequence shown here is derived from an EMBL/GenBank/DDBJ whole genome shotgun (WGS) entry which is preliminary data.</text>
</comment>
<feature type="compositionally biased region" description="Basic and acidic residues" evidence="1">
    <location>
        <begin position="48"/>
        <end position="62"/>
    </location>
</feature>
<gene>
    <name evidence="2" type="ORF">PHLCEN_2v12035</name>
</gene>
<evidence type="ECO:0000256" key="1">
    <source>
        <dbReference type="SAM" id="MobiDB-lite"/>
    </source>
</evidence>
<evidence type="ECO:0000313" key="3">
    <source>
        <dbReference type="Proteomes" id="UP000186601"/>
    </source>
</evidence>
<feature type="compositionally biased region" description="Acidic residues" evidence="1">
    <location>
        <begin position="122"/>
        <end position="150"/>
    </location>
</feature>
<evidence type="ECO:0000313" key="2">
    <source>
        <dbReference type="EMBL" id="PSR72093.1"/>
    </source>
</evidence>
<name>A0A2R6NID9_9APHY</name>
<feature type="compositionally biased region" description="Polar residues" evidence="1">
    <location>
        <begin position="236"/>
        <end position="246"/>
    </location>
</feature>
<dbReference type="EMBL" id="MLYV02001217">
    <property type="protein sequence ID" value="PSR72093.1"/>
    <property type="molecule type" value="Genomic_DNA"/>
</dbReference>
<organism evidence="2 3">
    <name type="scientific">Hermanssonia centrifuga</name>
    <dbReference type="NCBI Taxonomy" id="98765"/>
    <lineage>
        <taxon>Eukaryota</taxon>
        <taxon>Fungi</taxon>
        <taxon>Dikarya</taxon>
        <taxon>Basidiomycota</taxon>
        <taxon>Agaricomycotina</taxon>
        <taxon>Agaricomycetes</taxon>
        <taxon>Polyporales</taxon>
        <taxon>Meruliaceae</taxon>
        <taxon>Hermanssonia</taxon>
    </lineage>
</organism>
<dbReference type="AlphaFoldDB" id="A0A2R6NID9"/>
<dbReference type="Proteomes" id="UP000186601">
    <property type="component" value="Unassembled WGS sequence"/>
</dbReference>